<reference evidence="2 3" key="1">
    <citation type="journal article" date="2014" name="Genome Announc.">
        <title>Draft Genome Sequence of Marinomonas sp. Strain D104, a Polycyclic Aromatic Hydrocarbon-Degrading Bacterium from the Deep-Sea Sediment of the Arctic Ocean.</title>
        <authorList>
            <person name="Dong C."/>
            <person name="Bai X."/>
            <person name="Lai Q."/>
            <person name="Xie Y."/>
            <person name="Chen X."/>
            <person name="Shao Z."/>
        </authorList>
    </citation>
    <scope>NUCLEOTIDE SEQUENCE [LARGE SCALE GENOMIC DNA]</scope>
    <source>
        <strain evidence="2 3">D104</strain>
    </source>
</reference>
<keyword evidence="3" id="KW-1185">Reference proteome</keyword>
<sequence length="74" mass="8516">MSNETINPFDNDSLEFVVLVNALQQHSLWPVFKTVPQGWKLIFGPASRFHCLEYVETHWTDIRPQTRTSLSLGA</sequence>
<dbReference type="InterPro" id="IPR038020">
    <property type="entry name" value="MbtH-like_sf"/>
</dbReference>
<evidence type="ECO:0000313" key="3">
    <source>
        <dbReference type="Proteomes" id="UP000018857"/>
    </source>
</evidence>
<dbReference type="GO" id="GO:0005829">
    <property type="term" value="C:cytosol"/>
    <property type="evidence" value="ECO:0007669"/>
    <property type="project" value="TreeGrafter"/>
</dbReference>
<name>W1RVG5_9GAMM</name>
<evidence type="ECO:0000313" key="2">
    <source>
        <dbReference type="EMBL" id="ETI58823.1"/>
    </source>
</evidence>
<dbReference type="SMART" id="SM00923">
    <property type="entry name" value="MbtH"/>
    <property type="match status" value="1"/>
</dbReference>
<dbReference type="PANTHER" id="PTHR38444:SF1">
    <property type="entry name" value="ENTEROBACTIN BIOSYNTHESIS PROTEIN YBDZ"/>
    <property type="match status" value="1"/>
</dbReference>
<organism evidence="2 3">
    <name type="scientific">Marinomonas profundimaris</name>
    <dbReference type="NCBI Taxonomy" id="1208321"/>
    <lineage>
        <taxon>Bacteria</taxon>
        <taxon>Pseudomonadati</taxon>
        <taxon>Pseudomonadota</taxon>
        <taxon>Gammaproteobacteria</taxon>
        <taxon>Oceanospirillales</taxon>
        <taxon>Oceanospirillaceae</taxon>
        <taxon>Marinomonas</taxon>
    </lineage>
</organism>
<dbReference type="RefSeq" id="WP_024024813.1">
    <property type="nucleotide sequence ID" value="NZ_AYOZ01000045.1"/>
</dbReference>
<dbReference type="SUPFAM" id="SSF160582">
    <property type="entry name" value="MbtH-like"/>
    <property type="match status" value="1"/>
</dbReference>
<protein>
    <recommendedName>
        <fullName evidence="1">MbtH-like domain-containing protein</fullName>
    </recommendedName>
</protein>
<proteinExistence type="predicted"/>
<dbReference type="eggNOG" id="COG3251">
    <property type="taxonomic scope" value="Bacteria"/>
</dbReference>
<dbReference type="Pfam" id="PF03621">
    <property type="entry name" value="MbtH"/>
    <property type="match status" value="1"/>
</dbReference>
<dbReference type="Gene3D" id="3.90.820.10">
    <property type="entry name" value="Structural Genomics, Unknown Function 30-nov-00 1gh9 Mol_id"/>
    <property type="match status" value="1"/>
</dbReference>
<feature type="domain" description="MbtH-like" evidence="1">
    <location>
        <begin position="7"/>
        <end position="57"/>
    </location>
</feature>
<dbReference type="Proteomes" id="UP000018857">
    <property type="component" value="Unassembled WGS sequence"/>
</dbReference>
<dbReference type="AlphaFoldDB" id="W1RVG5"/>
<dbReference type="InterPro" id="IPR037407">
    <property type="entry name" value="MLP_fam"/>
</dbReference>
<gene>
    <name evidence="2" type="ORF">D104_13805</name>
</gene>
<accession>W1RVG5</accession>
<comment type="caution">
    <text evidence="2">The sequence shown here is derived from an EMBL/GenBank/DDBJ whole genome shotgun (WGS) entry which is preliminary data.</text>
</comment>
<evidence type="ECO:0000259" key="1">
    <source>
        <dbReference type="SMART" id="SM00923"/>
    </source>
</evidence>
<dbReference type="OrthoDB" id="7584480at2"/>
<dbReference type="GO" id="GO:0019290">
    <property type="term" value="P:siderophore biosynthetic process"/>
    <property type="evidence" value="ECO:0007669"/>
    <property type="project" value="TreeGrafter"/>
</dbReference>
<dbReference type="InterPro" id="IPR005153">
    <property type="entry name" value="MbtH-like_dom"/>
</dbReference>
<dbReference type="PANTHER" id="PTHR38444">
    <property type="entry name" value="ENTEROBACTIN BIOSYNTHESIS PROTEIN YBDZ"/>
    <property type="match status" value="1"/>
</dbReference>
<dbReference type="EMBL" id="AYOZ01000045">
    <property type="protein sequence ID" value="ETI58823.1"/>
    <property type="molecule type" value="Genomic_DNA"/>
</dbReference>
<dbReference type="PATRIC" id="fig|1208321.3.peg.2748"/>
<dbReference type="STRING" id="1208321.D104_13805"/>